<keyword evidence="2" id="KW-1185">Reference proteome</keyword>
<dbReference type="Proteomes" id="UP000028524">
    <property type="component" value="Unassembled WGS sequence"/>
</dbReference>
<proteinExistence type="predicted"/>
<sequence length="188" mass="21127">MFSRKPNMHTLRIPRVLRRAPRRTHTRRRPSPAAAAILAPELLRRSGWWRRAGGGGPRREAEELEHELLVDGRDVADALAEEALQHRAVAVDYARPNQRRRARIVPRRRHAHHVDAVRVAAASAHLREKGGGGEGAKRQEDQDIRRHAGNEMSSGWNGVAVDTPFIIVDKAMTISQPHQPRAQAKLIP</sequence>
<name>A0A084QGM8_STAC4</name>
<dbReference type="InParanoid" id="A0A084QGM8"/>
<reference evidence="1 2" key="1">
    <citation type="journal article" date="2014" name="BMC Genomics">
        <title>Comparative genome sequencing reveals chemotype-specific gene clusters in the toxigenic black mold Stachybotrys.</title>
        <authorList>
            <person name="Semeiks J."/>
            <person name="Borek D."/>
            <person name="Otwinowski Z."/>
            <person name="Grishin N.V."/>
        </authorList>
    </citation>
    <scope>NUCLEOTIDE SEQUENCE [LARGE SCALE GENOMIC DNA]</scope>
    <source>
        <strain evidence="1 2">IBT 40285</strain>
    </source>
</reference>
<dbReference type="EMBL" id="KL660757">
    <property type="protein sequence ID" value="KFA63113.1"/>
    <property type="molecule type" value="Genomic_DNA"/>
</dbReference>
<dbReference type="AlphaFoldDB" id="A0A084QGM8"/>
<evidence type="ECO:0000313" key="2">
    <source>
        <dbReference type="Proteomes" id="UP000028524"/>
    </source>
</evidence>
<organism evidence="1 2">
    <name type="scientific">Stachybotrys chlorohalonatus (strain IBT 40285)</name>
    <dbReference type="NCBI Taxonomy" id="1283841"/>
    <lineage>
        <taxon>Eukaryota</taxon>
        <taxon>Fungi</taxon>
        <taxon>Dikarya</taxon>
        <taxon>Ascomycota</taxon>
        <taxon>Pezizomycotina</taxon>
        <taxon>Sordariomycetes</taxon>
        <taxon>Hypocreomycetidae</taxon>
        <taxon>Hypocreales</taxon>
        <taxon>Stachybotryaceae</taxon>
        <taxon>Stachybotrys</taxon>
    </lineage>
</organism>
<dbReference type="HOGENOM" id="CLU_1441935_0_0_1"/>
<accession>A0A084QGM8</accession>
<gene>
    <name evidence="1" type="ORF">S40285_10347</name>
</gene>
<evidence type="ECO:0000313" key="1">
    <source>
        <dbReference type="EMBL" id="KFA63113.1"/>
    </source>
</evidence>
<protein>
    <submittedName>
        <fullName evidence="1">Uncharacterized protein</fullName>
    </submittedName>
</protein>